<evidence type="ECO:0000313" key="9">
    <source>
        <dbReference type="Proteomes" id="UP000825935"/>
    </source>
</evidence>
<dbReference type="GO" id="GO:0016705">
    <property type="term" value="F:oxidoreductase activity, acting on paired donors, with incorporation or reduction of molecular oxygen"/>
    <property type="evidence" value="ECO:0007669"/>
    <property type="project" value="InterPro"/>
</dbReference>
<dbReference type="Pfam" id="PF00067">
    <property type="entry name" value="p450"/>
    <property type="match status" value="1"/>
</dbReference>
<evidence type="ECO:0000313" key="8">
    <source>
        <dbReference type="EMBL" id="KAH7434301.1"/>
    </source>
</evidence>
<comment type="caution">
    <text evidence="8">The sequence shown here is derived from an EMBL/GenBank/DDBJ whole genome shotgun (WGS) entry which is preliminary data.</text>
</comment>
<dbReference type="PANTHER" id="PTHR47944">
    <property type="entry name" value="CYTOCHROME P450 98A9"/>
    <property type="match status" value="1"/>
</dbReference>
<dbReference type="EMBL" id="CM035411">
    <property type="protein sequence ID" value="KAH7434301.1"/>
    <property type="molecule type" value="Genomic_DNA"/>
</dbReference>
<protein>
    <recommendedName>
        <fullName evidence="10">Cytochrome P450</fullName>
    </recommendedName>
</protein>
<evidence type="ECO:0000256" key="2">
    <source>
        <dbReference type="ARBA" id="ARBA00022617"/>
    </source>
</evidence>
<keyword evidence="3 6" id="KW-0479">Metal-binding</keyword>
<dbReference type="PRINTS" id="PR00463">
    <property type="entry name" value="EP450I"/>
</dbReference>
<organism evidence="8 9">
    <name type="scientific">Ceratopteris richardii</name>
    <name type="common">Triangle waterfern</name>
    <dbReference type="NCBI Taxonomy" id="49495"/>
    <lineage>
        <taxon>Eukaryota</taxon>
        <taxon>Viridiplantae</taxon>
        <taxon>Streptophyta</taxon>
        <taxon>Embryophyta</taxon>
        <taxon>Tracheophyta</taxon>
        <taxon>Polypodiopsida</taxon>
        <taxon>Polypodiidae</taxon>
        <taxon>Polypodiales</taxon>
        <taxon>Pteridineae</taxon>
        <taxon>Pteridaceae</taxon>
        <taxon>Parkerioideae</taxon>
        <taxon>Ceratopteris</taxon>
    </lineage>
</organism>
<dbReference type="Proteomes" id="UP000825935">
    <property type="component" value="Chromosome 6"/>
</dbReference>
<evidence type="ECO:0000256" key="1">
    <source>
        <dbReference type="ARBA" id="ARBA00010617"/>
    </source>
</evidence>
<dbReference type="CDD" id="cd20618">
    <property type="entry name" value="CYP71_clan"/>
    <property type="match status" value="1"/>
</dbReference>
<keyword evidence="9" id="KW-1185">Reference proteome</keyword>
<dbReference type="OrthoDB" id="3934656at2759"/>
<evidence type="ECO:0000256" key="5">
    <source>
        <dbReference type="ARBA" id="ARBA00023004"/>
    </source>
</evidence>
<dbReference type="PANTHER" id="PTHR47944:SF16">
    <property type="entry name" value="CYTOCHROME P450 FAMILY 1 SUBFAMILY A POLYPEPTIDE 1"/>
    <property type="match status" value="1"/>
</dbReference>
<comment type="similarity">
    <text evidence="1 7">Belongs to the cytochrome P450 family.</text>
</comment>
<keyword evidence="2 6" id="KW-0349">Heme</keyword>
<dbReference type="InterPro" id="IPR017972">
    <property type="entry name" value="Cyt_P450_CS"/>
</dbReference>
<dbReference type="AlphaFoldDB" id="A0A8T2UDF8"/>
<dbReference type="Gene3D" id="1.10.630.10">
    <property type="entry name" value="Cytochrome P450"/>
    <property type="match status" value="1"/>
</dbReference>
<proteinExistence type="inferred from homology"/>
<dbReference type="GO" id="GO:0005506">
    <property type="term" value="F:iron ion binding"/>
    <property type="evidence" value="ECO:0007669"/>
    <property type="project" value="InterPro"/>
</dbReference>
<gene>
    <name evidence="8" type="ORF">KP509_06G010300</name>
</gene>
<evidence type="ECO:0000256" key="7">
    <source>
        <dbReference type="RuleBase" id="RU000461"/>
    </source>
</evidence>
<keyword evidence="5 6" id="KW-0408">Iron</keyword>
<keyword evidence="7" id="KW-0503">Monooxygenase</keyword>
<comment type="cofactor">
    <cofactor evidence="6">
        <name>heme</name>
        <dbReference type="ChEBI" id="CHEBI:30413"/>
    </cofactor>
</comment>
<evidence type="ECO:0000256" key="6">
    <source>
        <dbReference type="PIRSR" id="PIRSR602401-1"/>
    </source>
</evidence>
<dbReference type="SUPFAM" id="SSF48264">
    <property type="entry name" value="Cytochrome P450"/>
    <property type="match status" value="1"/>
</dbReference>
<dbReference type="GO" id="GO:0020037">
    <property type="term" value="F:heme binding"/>
    <property type="evidence" value="ECO:0007669"/>
    <property type="project" value="InterPro"/>
</dbReference>
<dbReference type="InterPro" id="IPR036396">
    <property type="entry name" value="Cyt_P450_sf"/>
</dbReference>
<accession>A0A8T2UDF8</accession>
<name>A0A8T2UDF8_CERRI</name>
<evidence type="ECO:0000256" key="4">
    <source>
        <dbReference type="ARBA" id="ARBA00023002"/>
    </source>
</evidence>
<evidence type="ECO:0000256" key="3">
    <source>
        <dbReference type="ARBA" id="ARBA00022723"/>
    </source>
</evidence>
<feature type="binding site" description="axial binding residue" evidence="6">
    <location>
        <position position="485"/>
    </location>
    <ligand>
        <name>heme</name>
        <dbReference type="ChEBI" id="CHEBI:30413"/>
    </ligand>
    <ligandPart>
        <name>Fe</name>
        <dbReference type="ChEBI" id="CHEBI:18248"/>
    </ligandPart>
</feature>
<reference evidence="8" key="1">
    <citation type="submission" date="2021-08" db="EMBL/GenBank/DDBJ databases">
        <title>WGS assembly of Ceratopteris richardii.</title>
        <authorList>
            <person name="Marchant D.B."/>
            <person name="Chen G."/>
            <person name="Jenkins J."/>
            <person name="Shu S."/>
            <person name="Leebens-Mack J."/>
            <person name="Grimwood J."/>
            <person name="Schmutz J."/>
            <person name="Soltis P."/>
            <person name="Soltis D."/>
            <person name="Chen Z.-H."/>
        </authorList>
    </citation>
    <scope>NUCLEOTIDE SEQUENCE</scope>
    <source>
        <strain evidence="8">Whitten #5841</strain>
        <tissue evidence="8">Leaf</tissue>
    </source>
</reference>
<keyword evidence="4 7" id="KW-0560">Oxidoreductase</keyword>
<sequence length="542" mass="61755">MEVFSYLTSILCFGDSRRPCRFIFFTNTMQWHPVLWTAASLIFCSSLFLWFNRNRAGKEKGGRFPPGPRPWPLLGNLPVLNGNCLHRVLFNLACGKNGYGPLMGLRLGSRLAVVASDAYYAREILSTHDRIFATRPHFAFADTIFYGYNSAVIFSSYNPKWARLRKIYTLELFTAKRLRELEFVRQEEVKDLIDRLQEESAAGTKEVDVGKAVSDMTANTTSRLVFSRKAEQFDLAGLVQELEDETTVILRDFIPRLAFLDIKKMSRMKRLHDRIDAFLNPILAARRQLIRSLPPSELPHDFLQVLLSKESCENEDERLTSHEIKGMLLDILSAGVQTSAVASEWAITELIRNPLCLRKLQEEIDSMKKDMITDNDTSQMPYLQDVVKEVFRLHAPAPLLVPRVSTEECRIGDYLLPKGTLAFVNAFAIGRNEVHWERPEEFRPERYTQHRLDPDGGQMKQNKTTVDIHGQHYELVPFGSGRRMCAGIRLGLSMVTVSLANLVRFFDWELPKGISPDAIDMAEKGAISTSKATPLLAIPKRR</sequence>
<dbReference type="PROSITE" id="PS00086">
    <property type="entry name" value="CYTOCHROME_P450"/>
    <property type="match status" value="1"/>
</dbReference>
<dbReference type="InterPro" id="IPR001128">
    <property type="entry name" value="Cyt_P450"/>
</dbReference>
<evidence type="ECO:0008006" key="10">
    <source>
        <dbReference type="Google" id="ProtNLM"/>
    </source>
</evidence>
<dbReference type="InterPro" id="IPR002401">
    <property type="entry name" value="Cyt_P450_E_grp-I"/>
</dbReference>
<dbReference type="GO" id="GO:0004497">
    <property type="term" value="F:monooxygenase activity"/>
    <property type="evidence" value="ECO:0007669"/>
    <property type="project" value="UniProtKB-KW"/>
</dbReference>
<dbReference type="PRINTS" id="PR00385">
    <property type="entry name" value="P450"/>
</dbReference>